<accession>A0A2W7IBR8</accession>
<dbReference type="GO" id="GO:0035556">
    <property type="term" value="P:intracellular signal transduction"/>
    <property type="evidence" value="ECO:0007669"/>
    <property type="project" value="InterPro"/>
</dbReference>
<keyword evidence="1" id="KW-0472">Membrane</keyword>
<dbReference type="InterPro" id="IPR029787">
    <property type="entry name" value="Nucleotide_cyclase"/>
</dbReference>
<dbReference type="CDD" id="cd07302">
    <property type="entry name" value="CHD"/>
    <property type="match status" value="1"/>
</dbReference>
<dbReference type="Pfam" id="PF00211">
    <property type="entry name" value="Guanylate_cyc"/>
    <property type="match status" value="1"/>
</dbReference>
<dbReference type="GO" id="GO:0009190">
    <property type="term" value="P:cyclic nucleotide biosynthetic process"/>
    <property type="evidence" value="ECO:0007669"/>
    <property type="project" value="InterPro"/>
</dbReference>
<dbReference type="EMBL" id="QKYV01000002">
    <property type="protein sequence ID" value="PZW42455.1"/>
    <property type="molecule type" value="Genomic_DNA"/>
</dbReference>
<proteinExistence type="predicted"/>
<feature type="transmembrane region" description="Helical" evidence="1">
    <location>
        <begin position="85"/>
        <end position="106"/>
    </location>
</feature>
<evidence type="ECO:0000259" key="2">
    <source>
        <dbReference type="PROSITE" id="PS50125"/>
    </source>
</evidence>
<evidence type="ECO:0000313" key="4">
    <source>
        <dbReference type="Proteomes" id="UP000249542"/>
    </source>
</evidence>
<evidence type="ECO:0000313" key="3">
    <source>
        <dbReference type="EMBL" id="PZW42455.1"/>
    </source>
</evidence>
<organism evidence="3 4">
    <name type="scientific">Mesonia algae</name>
    <dbReference type="NCBI Taxonomy" id="213248"/>
    <lineage>
        <taxon>Bacteria</taxon>
        <taxon>Pseudomonadati</taxon>
        <taxon>Bacteroidota</taxon>
        <taxon>Flavobacteriia</taxon>
        <taxon>Flavobacteriales</taxon>
        <taxon>Flavobacteriaceae</taxon>
        <taxon>Mesonia</taxon>
    </lineage>
</organism>
<dbReference type="AlphaFoldDB" id="A0A2W7IBR8"/>
<reference evidence="3 4" key="1">
    <citation type="submission" date="2018-06" db="EMBL/GenBank/DDBJ databases">
        <title>Genomic Encyclopedia of Archaeal and Bacterial Type Strains, Phase II (KMG-II): from individual species to whole genera.</title>
        <authorList>
            <person name="Goeker M."/>
        </authorList>
    </citation>
    <scope>NUCLEOTIDE SEQUENCE [LARGE SCALE GENOMIC DNA]</scope>
    <source>
        <strain evidence="3 4">DSM 15361</strain>
    </source>
</reference>
<dbReference type="Gene3D" id="3.30.70.1230">
    <property type="entry name" value="Nucleotide cyclase"/>
    <property type="match status" value="1"/>
</dbReference>
<dbReference type="InterPro" id="IPR001054">
    <property type="entry name" value="A/G_cyclase"/>
</dbReference>
<dbReference type="PROSITE" id="PS51257">
    <property type="entry name" value="PROKAR_LIPOPROTEIN"/>
    <property type="match status" value="1"/>
</dbReference>
<protein>
    <submittedName>
        <fullName evidence="3">Adenylate cyclase</fullName>
    </submittedName>
</protein>
<feature type="transmembrane region" description="Helical" evidence="1">
    <location>
        <begin position="9"/>
        <end position="28"/>
    </location>
</feature>
<gene>
    <name evidence="3" type="ORF">LX95_00766</name>
</gene>
<name>A0A2W7IBR8_9FLAO</name>
<feature type="transmembrane region" description="Helical" evidence="1">
    <location>
        <begin position="48"/>
        <end position="65"/>
    </location>
</feature>
<comment type="caution">
    <text evidence="3">The sequence shown here is derived from an EMBL/GenBank/DDBJ whole genome shotgun (WGS) entry which is preliminary data.</text>
</comment>
<dbReference type="RefSeq" id="WP_111540114.1">
    <property type="nucleotide sequence ID" value="NZ_QKYV01000002.1"/>
</dbReference>
<dbReference type="PROSITE" id="PS50125">
    <property type="entry name" value="GUANYLATE_CYCLASE_2"/>
    <property type="match status" value="1"/>
</dbReference>
<dbReference type="Proteomes" id="UP000249542">
    <property type="component" value="Unassembled WGS sequence"/>
</dbReference>
<dbReference type="SUPFAM" id="SSF55073">
    <property type="entry name" value="Nucleotide cyclase"/>
    <property type="match status" value="1"/>
</dbReference>
<feature type="domain" description="Guanylate cyclase" evidence="2">
    <location>
        <begin position="177"/>
        <end position="306"/>
    </location>
</feature>
<feature type="transmembrane region" description="Helical" evidence="1">
    <location>
        <begin position="126"/>
        <end position="148"/>
    </location>
</feature>
<keyword evidence="1" id="KW-1133">Transmembrane helix</keyword>
<sequence length="354" mass="41710">MYKKALTENILFVIFLILGACVFVYSRFTGLEDLVIDPTYIVPFDKKQFYFKTVFVAFFQGLFILSFEKFLHKKLSQHLIWKKRIIWVLGVFILIFLNIFFISIFYDVLFEDFTFSQAFKAIRTLIQTNLFIVFLIYFFSFSAFLSFLKHLRELFGEPVLLNYITGKYENPIEENRAFMFLDLNNSTQLAEEMGHLKYSNLLNTCFKDILDGLQKFDIEIYQFVGDEIVFTWKSETDLNNKAFKIFSKIEKNLQRKQKDYLLKFKMLPKFKSAVHLGAVSATIIGGQNYKEMAYHGDVLNTTSRLLEQCHLHKKKIVFSENYLKNQTNLIDEALQYLGSVQLRGKQSYLNIYGV</sequence>
<dbReference type="GO" id="GO:0004016">
    <property type="term" value="F:adenylate cyclase activity"/>
    <property type="evidence" value="ECO:0007669"/>
    <property type="project" value="UniProtKB-ARBA"/>
</dbReference>
<evidence type="ECO:0000256" key="1">
    <source>
        <dbReference type="SAM" id="Phobius"/>
    </source>
</evidence>
<keyword evidence="1" id="KW-0812">Transmembrane</keyword>
<keyword evidence="4" id="KW-1185">Reference proteome</keyword>